<comment type="caution">
    <text evidence="2">The sequence shown here is derived from an EMBL/GenBank/DDBJ whole genome shotgun (WGS) entry which is preliminary data.</text>
</comment>
<reference evidence="2" key="1">
    <citation type="submission" date="2022-11" db="EMBL/GenBank/DDBJ databases">
        <title>Genome Resource of Sclerotinia nivalis Strain SnTB1, a Plant Pathogen Isolated from American Ginseng.</title>
        <authorList>
            <person name="Fan S."/>
        </authorList>
    </citation>
    <scope>NUCLEOTIDE SEQUENCE</scope>
    <source>
        <strain evidence="2">SnTB1</strain>
    </source>
</reference>
<keyword evidence="3" id="KW-1185">Reference proteome</keyword>
<dbReference type="AlphaFoldDB" id="A0A9X0DFU2"/>
<feature type="compositionally biased region" description="Basic and acidic residues" evidence="1">
    <location>
        <begin position="166"/>
        <end position="184"/>
    </location>
</feature>
<evidence type="ECO:0000256" key="1">
    <source>
        <dbReference type="SAM" id="MobiDB-lite"/>
    </source>
</evidence>
<dbReference type="OrthoDB" id="3462836at2759"/>
<proteinExistence type="predicted"/>
<sequence length="200" mass="23589">MPCQQCASPTTNAIPNPNPPGNNYLENIINNNPDIFQTFNSTRWLLNTERQYIQPTHYRELLSKIFHAPDYWWDEFLQICDLTLQPKFSHSNTSVWNFYTTSQIISMRSEYLTGGRTFADTSGEICNWLAFCIRELRNWGMEWNTDPMSSPTSARDESSGYGSEVRSGRRNETQSERRERRQREHFERAFGRRILRGDWS</sequence>
<evidence type="ECO:0000313" key="3">
    <source>
        <dbReference type="Proteomes" id="UP001152300"/>
    </source>
</evidence>
<organism evidence="2 3">
    <name type="scientific">Sclerotinia nivalis</name>
    <dbReference type="NCBI Taxonomy" id="352851"/>
    <lineage>
        <taxon>Eukaryota</taxon>
        <taxon>Fungi</taxon>
        <taxon>Dikarya</taxon>
        <taxon>Ascomycota</taxon>
        <taxon>Pezizomycotina</taxon>
        <taxon>Leotiomycetes</taxon>
        <taxon>Helotiales</taxon>
        <taxon>Sclerotiniaceae</taxon>
        <taxon>Sclerotinia</taxon>
    </lineage>
</organism>
<dbReference type="Proteomes" id="UP001152300">
    <property type="component" value="Unassembled WGS sequence"/>
</dbReference>
<evidence type="ECO:0000313" key="2">
    <source>
        <dbReference type="EMBL" id="KAJ8059178.1"/>
    </source>
</evidence>
<name>A0A9X0DFU2_9HELO</name>
<protein>
    <submittedName>
        <fullName evidence="2">Uncharacterized protein</fullName>
    </submittedName>
</protein>
<accession>A0A9X0DFU2</accession>
<dbReference type="EMBL" id="JAPEIS010000015">
    <property type="protein sequence ID" value="KAJ8059178.1"/>
    <property type="molecule type" value="Genomic_DNA"/>
</dbReference>
<gene>
    <name evidence="2" type="ORF">OCU04_012151</name>
</gene>
<feature type="region of interest" description="Disordered" evidence="1">
    <location>
        <begin position="147"/>
        <end position="184"/>
    </location>
</feature>